<protein>
    <recommendedName>
        <fullName evidence="13">Aspergillus nuclease S(1)</fullName>
    </recommendedName>
</protein>
<dbReference type="CDD" id="cd11010">
    <property type="entry name" value="S1-P1_nuclease"/>
    <property type="match status" value="1"/>
</dbReference>
<evidence type="ECO:0000313" key="9">
    <source>
        <dbReference type="EMBL" id="CEP00864.1"/>
    </source>
</evidence>
<dbReference type="OrthoDB" id="441446at2759"/>
<dbReference type="GO" id="GO:0003676">
    <property type="term" value="F:nucleic acid binding"/>
    <property type="evidence" value="ECO:0007669"/>
    <property type="project" value="InterPro"/>
</dbReference>
<dbReference type="Pfam" id="PF02265">
    <property type="entry name" value="S1-P1_nuclease"/>
    <property type="match status" value="1"/>
</dbReference>
<dbReference type="InterPro" id="IPR008947">
    <property type="entry name" value="PLipase_C/P1_nuclease_dom_sf"/>
</dbReference>
<evidence type="ECO:0008006" key="13">
    <source>
        <dbReference type="Google" id="ProtNLM"/>
    </source>
</evidence>
<dbReference type="GO" id="GO:0004519">
    <property type="term" value="F:endonuclease activity"/>
    <property type="evidence" value="ECO:0007669"/>
    <property type="project" value="UniProtKB-KW"/>
</dbReference>
<evidence type="ECO:0000313" key="10">
    <source>
        <dbReference type="EMBL" id="SPR01171.1"/>
    </source>
</evidence>
<geneLocation type="mitochondrion" evidence="10"/>
<keyword evidence="6" id="KW-1015">Disulfide bond</keyword>
<reference evidence="10 12" key="2">
    <citation type="submission" date="2018-03" db="EMBL/GenBank/DDBJ databases">
        <authorList>
            <person name="Fogelqvist J."/>
        </authorList>
    </citation>
    <scope>NUCLEOTIDE SEQUENCE [LARGE SCALE GENOMIC DNA]</scope>
</reference>
<keyword evidence="3" id="KW-0479">Metal-binding</keyword>
<evidence type="ECO:0000256" key="8">
    <source>
        <dbReference type="SAM" id="SignalP"/>
    </source>
</evidence>
<keyword evidence="11" id="KW-1185">Reference proteome</keyword>
<dbReference type="PANTHER" id="PTHR33146">
    <property type="entry name" value="ENDONUCLEASE 4"/>
    <property type="match status" value="1"/>
</dbReference>
<dbReference type="InterPro" id="IPR003154">
    <property type="entry name" value="S1/P1nuclease"/>
</dbReference>
<dbReference type="AlphaFoldDB" id="A0A0G4J0I7"/>
<keyword evidence="5" id="KW-0378">Hydrolase</keyword>
<evidence type="ECO:0000256" key="3">
    <source>
        <dbReference type="ARBA" id="ARBA00022723"/>
    </source>
</evidence>
<keyword evidence="2" id="KW-0540">Nuclease</keyword>
<feature type="chain" id="PRO_5036293194" description="Aspergillus nuclease S(1)" evidence="8">
    <location>
        <begin position="22"/>
        <end position="352"/>
    </location>
</feature>
<dbReference type="GO" id="GO:0006308">
    <property type="term" value="P:DNA catabolic process"/>
    <property type="evidence" value="ECO:0007669"/>
    <property type="project" value="InterPro"/>
</dbReference>
<dbReference type="GO" id="GO:0016788">
    <property type="term" value="F:hydrolase activity, acting on ester bonds"/>
    <property type="evidence" value="ECO:0007669"/>
    <property type="project" value="InterPro"/>
</dbReference>
<evidence type="ECO:0000256" key="1">
    <source>
        <dbReference type="ARBA" id="ARBA00009547"/>
    </source>
</evidence>
<accession>A0A0G4J0I7</accession>
<evidence type="ECO:0000256" key="6">
    <source>
        <dbReference type="ARBA" id="ARBA00023157"/>
    </source>
</evidence>
<dbReference type="EMBL" id="OVEO01000016">
    <property type="protein sequence ID" value="SPR01171.1"/>
    <property type="molecule type" value="Genomic_DNA"/>
</dbReference>
<evidence type="ECO:0000313" key="12">
    <source>
        <dbReference type="Proteomes" id="UP000290189"/>
    </source>
</evidence>
<name>A0A0G4J0I7_PLABS</name>
<dbReference type="EMBL" id="CDSF01000104">
    <property type="protein sequence ID" value="CEP00864.1"/>
    <property type="molecule type" value="Genomic_DNA"/>
</dbReference>
<organism evidence="9 11">
    <name type="scientific">Plasmodiophora brassicae</name>
    <name type="common">Clubroot disease agent</name>
    <dbReference type="NCBI Taxonomy" id="37360"/>
    <lineage>
        <taxon>Eukaryota</taxon>
        <taxon>Sar</taxon>
        <taxon>Rhizaria</taxon>
        <taxon>Endomyxa</taxon>
        <taxon>Phytomyxea</taxon>
        <taxon>Plasmodiophorida</taxon>
        <taxon>Plasmodiophoridae</taxon>
        <taxon>Plasmodiophora</taxon>
    </lineage>
</organism>
<proteinExistence type="inferred from homology"/>
<gene>
    <name evidence="9" type="ORF">PBRA_008176</name>
    <name evidence="10" type="ORF">PLBR_LOCUS8386</name>
</gene>
<evidence type="ECO:0000256" key="5">
    <source>
        <dbReference type="ARBA" id="ARBA00022801"/>
    </source>
</evidence>
<keyword evidence="7" id="KW-0325">Glycoprotein</keyword>
<evidence type="ECO:0000256" key="4">
    <source>
        <dbReference type="ARBA" id="ARBA00022759"/>
    </source>
</evidence>
<feature type="signal peptide" evidence="8">
    <location>
        <begin position="1"/>
        <end position="21"/>
    </location>
</feature>
<evidence type="ECO:0000313" key="11">
    <source>
        <dbReference type="Proteomes" id="UP000039324"/>
    </source>
</evidence>
<reference evidence="9 11" key="1">
    <citation type="submission" date="2015-02" db="EMBL/GenBank/DDBJ databases">
        <authorList>
            <person name="Chooi Y.-H."/>
        </authorList>
    </citation>
    <scope>NUCLEOTIDE SEQUENCE [LARGE SCALE GENOMIC DNA]</scope>
    <source>
        <strain evidence="9">E3</strain>
    </source>
</reference>
<comment type="similarity">
    <text evidence="1">Belongs to the nuclease type I family.</text>
</comment>
<dbReference type="Gene3D" id="1.10.575.10">
    <property type="entry name" value="P1 Nuclease"/>
    <property type="match status" value="1"/>
</dbReference>
<dbReference type="STRING" id="37360.A0A0G4J0I7"/>
<keyword evidence="8" id="KW-0732">Signal</keyword>
<keyword evidence="10" id="KW-0496">Mitochondrion</keyword>
<dbReference type="Proteomes" id="UP000290189">
    <property type="component" value="Unassembled WGS sequence"/>
</dbReference>
<dbReference type="OMA" id="WDTSIPN"/>
<sequence>MVAVVVAVVAVIALGVVDVEGWSHVGHEITAAIAHEFLNENVAFDVSAMLANDGGRMENVASWADKIKHQAGWGWTSPLHHVNVDLICPKGRCLTAAIANYSSRLLSRTDPESSYIDLKFLVHYLGDINQPLHISTRNNRGGNNERGRFCRRKTNLHEIWDDLLIQRRIRTSFRKSKASYIESIVTRVRTGNWSTASWIDCRTFDECSRLWAMDTALLSASANRDELGNDIVDGFDLCDEYYMRHQDSVDVQLAKGGVRLAYLLNWIWDNPPSYEIATAGSVVGIAKKPEEVPAHVIITVPDDAEVTDARAMTWSPVQIWMDTTRLSLVPALLILAVLISADIFSGTCQRIH</sequence>
<dbReference type="SUPFAM" id="SSF48537">
    <property type="entry name" value="Phospholipase C/P1 nuclease"/>
    <property type="match status" value="1"/>
</dbReference>
<dbReference type="PANTHER" id="PTHR33146:SF26">
    <property type="entry name" value="ENDONUCLEASE 4"/>
    <property type="match status" value="1"/>
</dbReference>
<keyword evidence="4" id="KW-0255">Endonuclease</keyword>
<evidence type="ECO:0000256" key="7">
    <source>
        <dbReference type="ARBA" id="ARBA00023180"/>
    </source>
</evidence>
<dbReference type="GO" id="GO:0046872">
    <property type="term" value="F:metal ion binding"/>
    <property type="evidence" value="ECO:0007669"/>
    <property type="project" value="UniProtKB-KW"/>
</dbReference>
<dbReference type="Proteomes" id="UP000039324">
    <property type="component" value="Unassembled WGS sequence"/>
</dbReference>
<evidence type="ECO:0000256" key="2">
    <source>
        <dbReference type="ARBA" id="ARBA00022722"/>
    </source>
</evidence>